<evidence type="ECO:0000313" key="2">
    <source>
        <dbReference type="EMBL" id="KMP01995.1"/>
    </source>
</evidence>
<feature type="region of interest" description="Disordered" evidence="1">
    <location>
        <begin position="1"/>
        <end position="24"/>
    </location>
</feature>
<organism evidence="2 3">
    <name type="scientific">Coccidioides immitis RMSCC 2394</name>
    <dbReference type="NCBI Taxonomy" id="404692"/>
    <lineage>
        <taxon>Eukaryota</taxon>
        <taxon>Fungi</taxon>
        <taxon>Dikarya</taxon>
        <taxon>Ascomycota</taxon>
        <taxon>Pezizomycotina</taxon>
        <taxon>Eurotiomycetes</taxon>
        <taxon>Eurotiomycetidae</taxon>
        <taxon>Onygenales</taxon>
        <taxon>Onygenaceae</taxon>
        <taxon>Coccidioides</taxon>
    </lineage>
</organism>
<name>A0A0J6Y2S4_COCIT</name>
<proteinExistence type="predicted"/>
<dbReference type="EMBL" id="DS028093">
    <property type="protein sequence ID" value="KMP01995.1"/>
    <property type="molecule type" value="Genomic_DNA"/>
</dbReference>
<sequence length="134" mass="15350">MDRDPEDPPRSSGRSTRRARNAKKYSCHAGSLPVLPRTIFDLEHWSPIQVLWLVTAMRDISRYSKETRVLPWSCLFEKDLVSFGGFGVPERHPAIEFEDKGLSHQEAGKSTSSEVREDRTCRFRNALNTFLGDI</sequence>
<evidence type="ECO:0000256" key="1">
    <source>
        <dbReference type="SAM" id="MobiDB-lite"/>
    </source>
</evidence>
<reference evidence="3" key="1">
    <citation type="journal article" date="2010" name="Genome Res.">
        <title>Population genomic sequencing of Coccidioides fungi reveals recent hybridization and transposon control.</title>
        <authorList>
            <person name="Neafsey D.E."/>
            <person name="Barker B.M."/>
            <person name="Sharpton T.J."/>
            <person name="Stajich J.E."/>
            <person name="Park D.J."/>
            <person name="Whiston E."/>
            <person name="Hung C.-Y."/>
            <person name="McMahan C."/>
            <person name="White J."/>
            <person name="Sykes S."/>
            <person name="Heiman D."/>
            <person name="Young S."/>
            <person name="Zeng Q."/>
            <person name="Abouelleil A."/>
            <person name="Aftuck L."/>
            <person name="Bessette D."/>
            <person name="Brown A."/>
            <person name="FitzGerald M."/>
            <person name="Lui A."/>
            <person name="Macdonald J.P."/>
            <person name="Priest M."/>
            <person name="Orbach M.J."/>
            <person name="Galgiani J.N."/>
            <person name="Kirkland T.N."/>
            <person name="Cole G.T."/>
            <person name="Birren B.W."/>
            <person name="Henn M.R."/>
            <person name="Taylor J.W."/>
            <person name="Rounsley S.D."/>
        </authorList>
    </citation>
    <scope>NUCLEOTIDE SEQUENCE [LARGE SCALE GENOMIC DNA]</scope>
    <source>
        <strain evidence="3">RMSCC 2394</strain>
    </source>
</reference>
<feature type="compositionally biased region" description="Basic residues" evidence="1">
    <location>
        <begin position="15"/>
        <end position="24"/>
    </location>
</feature>
<dbReference type="AlphaFoldDB" id="A0A0J6Y2S4"/>
<dbReference type="Proteomes" id="UP000054565">
    <property type="component" value="Unassembled WGS sequence"/>
</dbReference>
<gene>
    <name evidence="2" type="ORF">CIRG_02134</name>
</gene>
<protein>
    <submittedName>
        <fullName evidence="2">Uncharacterized protein</fullName>
    </submittedName>
</protein>
<evidence type="ECO:0000313" key="3">
    <source>
        <dbReference type="Proteomes" id="UP000054565"/>
    </source>
</evidence>
<accession>A0A0J6Y2S4</accession>